<dbReference type="Pfam" id="PF08753">
    <property type="entry name" value="NikR_C"/>
    <property type="match status" value="1"/>
</dbReference>
<dbReference type="NCBIfam" id="NF003381">
    <property type="entry name" value="PRK04460.1"/>
    <property type="match status" value="1"/>
</dbReference>
<dbReference type="GO" id="GO:0016151">
    <property type="term" value="F:nickel cation binding"/>
    <property type="evidence" value="ECO:0007669"/>
    <property type="project" value="UniProtKB-UniRule"/>
</dbReference>
<evidence type="ECO:0000256" key="6">
    <source>
        <dbReference type="ARBA" id="ARBA00023125"/>
    </source>
</evidence>
<dbReference type="SUPFAM" id="SSF47598">
    <property type="entry name" value="Ribbon-helix-helix"/>
    <property type="match status" value="1"/>
</dbReference>
<name>A0A8E7AY21_9EURY</name>
<dbReference type="KEGG" id="mrtj:KHC33_09395"/>
<gene>
    <name evidence="11" type="primary">nikR</name>
    <name evidence="11" type="ORF">KHC33_09395</name>
</gene>
<evidence type="ECO:0000256" key="5">
    <source>
        <dbReference type="ARBA" id="ARBA00023015"/>
    </source>
</evidence>
<accession>A0A8E7AY21</accession>
<dbReference type="RefSeq" id="WP_214418401.1">
    <property type="nucleotide sequence ID" value="NZ_CP075546.1"/>
</dbReference>
<dbReference type="GeneID" id="65565284"/>
<evidence type="ECO:0000259" key="9">
    <source>
        <dbReference type="Pfam" id="PF01402"/>
    </source>
</evidence>
<keyword evidence="5 8" id="KW-0805">Transcription regulation</keyword>
<comment type="cofactor">
    <cofactor evidence="8">
        <name>Ni(2+)</name>
        <dbReference type="ChEBI" id="CHEBI:49786"/>
    </cofactor>
    <text evidence="8">Binds 1 nickel ion per subunit.</text>
</comment>
<organism evidence="11 12">
    <name type="scientific">Methanospirillum purgamenti</name>
    <dbReference type="NCBI Taxonomy" id="2834276"/>
    <lineage>
        <taxon>Archaea</taxon>
        <taxon>Methanobacteriati</taxon>
        <taxon>Methanobacteriota</taxon>
        <taxon>Stenosarchaea group</taxon>
        <taxon>Methanomicrobia</taxon>
        <taxon>Methanomicrobiales</taxon>
        <taxon>Methanospirillaceae</taxon>
        <taxon>Methanospirillum</taxon>
    </lineage>
</organism>
<dbReference type="SUPFAM" id="SSF55021">
    <property type="entry name" value="ACT-like"/>
    <property type="match status" value="1"/>
</dbReference>
<dbReference type="InterPro" id="IPR050192">
    <property type="entry name" value="CopG/NikR_regulator"/>
</dbReference>
<evidence type="ECO:0000313" key="12">
    <source>
        <dbReference type="Proteomes" id="UP000680656"/>
    </source>
</evidence>
<dbReference type="InterPro" id="IPR010985">
    <property type="entry name" value="Ribbon_hlx_hlx"/>
</dbReference>
<dbReference type="NCBIfam" id="NF002169">
    <property type="entry name" value="PRK01002.1"/>
    <property type="match status" value="1"/>
</dbReference>
<evidence type="ECO:0000256" key="7">
    <source>
        <dbReference type="ARBA" id="ARBA00023163"/>
    </source>
</evidence>
<keyword evidence="4 8" id="KW-0479">Metal-binding</keyword>
<proteinExistence type="inferred from homology"/>
<dbReference type="PANTHER" id="PTHR34719:SF2">
    <property type="entry name" value="NICKEL-RESPONSIVE REGULATOR"/>
    <property type="match status" value="1"/>
</dbReference>
<protein>
    <recommendedName>
        <fullName evidence="8">Putative nickel-responsive regulator</fullName>
    </recommendedName>
</protein>
<keyword evidence="12" id="KW-1185">Reference proteome</keyword>
<dbReference type="GO" id="GO:0010045">
    <property type="term" value="P:response to nickel cation"/>
    <property type="evidence" value="ECO:0007669"/>
    <property type="project" value="InterPro"/>
</dbReference>
<dbReference type="InterPro" id="IPR045865">
    <property type="entry name" value="ACT-like_dom_sf"/>
</dbReference>
<feature type="binding site" evidence="8">
    <location>
        <position position="113"/>
    </location>
    <ligand>
        <name>Ni(2+)</name>
        <dbReference type="ChEBI" id="CHEBI:49786"/>
    </ligand>
</feature>
<dbReference type="Gene3D" id="3.30.70.1150">
    <property type="entry name" value="ACT-like. Chain A, domain 2"/>
    <property type="match status" value="1"/>
</dbReference>
<dbReference type="InterPro" id="IPR013321">
    <property type="entry name" value="Arc_rbn_hlx_hlx"/>
</dbReference>
<feature type="binding site" evidence="8">
    <location>
        <position position="107"/>
    </location>
    <ligand>
        <name>Ni(2+)</name>
        <dbReference type="ChEBI" id="CHEBI:49786"/>
    </ligand>
</feature>
<dbReference type="GO" id="GO:0003700">
    <property type="term" value="F:DNA-binding transcription factor activity"/>
    <property type="evidence" value="ECO:0007669"/>
    <property type="project" value="UniProtKB-UniRule"/>
</dbReference>
<dbReference type="GO" id="GO:0003677">
    <property type="term" value="F:DNA binding"/>
    <property type="evidence" value="ECO:0007669"/>
    <property type="project" value="UniProtKB-KW"/>
</dbReference>
<evidence type="ECO:0000256" key="1">
    <source>
        <dbReference type="ARBA" id="ARBA00002339"/>
    </source>
</evidence>
<feature type="domain" description="Transcription factor NikR nickel binding C-terminal" evidence="10">
    <location>
        <begin position="72"/>
        <end position="147"/>
    </location>
</feature>
<evidence type="ECO:0000256" key="8">
    <source>
        <dbReference type="HAMAP-Rule" id="MF_00476"/>
    </source>
</evidence>
<keyword evidence="6 8" id="KW-0238">DNA-binding</keyword>
<dbReference type="AlphaFoldDB" id="A0A8E7AY21"/>
<evidence type="ECO:0000256" key="4">
    <source>
        <dbReference type="ARBA" id="ARBA00022723"/>
    </source>
</evidence>
<dbReference type="InterPro" id="IPR014864">
    <property type="entry name" value="TF_NikR_Ni-bd_C"/>
</dbReference>
<dbReference type="HAMAP" id="MF_00476">
    <property type="entry name" value="NikR"/>
    <property type="match status" value="1"/>
</dbReference>
<dbReference type="Pfam" id="PF01402">
    <property type="entry name" value="RHH_1"/>
    <property type="match status" value="1"/>
</dbReference>
<dbReference type="EMBL" id="CP075546">
    <property type="protein sequence ID" value="QVV87581.1"/>
    <property type="molecule type" value="Genomic_DNA"/>
</dbReference>
<evidence type="ECO:0000256" key="3">
    <source>
        <dbReference type="ARBA" id="ARBA00022596"/>
    </source>
</evidence>
<evidence type="ECO:0000313" key="11">
    <source>
        <dbReference type="EMBL" id="QVV87581.1"/>
    </source>
</evidence>
<comment type="function">
    <text evidence="1 8">Transcriptional regulator.</text>
</comment>
<feature type="binding site" evidence="8">
    <location>
        <position position="105"/>
    </location>
    <ligand>
        <name>Ni(2+)</name>
        <dbReference type="ChEBI" id="CHEBI:49786"/>
    </ligand>
</feature>
<dbReference type="InterPro" id="IPR022988">
    <property type="entry name" value="Ni_resp_reg_NikR"/>
</dbReference>
<dbReference type="CDD" id="cd22231">
    <property type="entry name" value="RHH_NikR_HicB-like"/>
    <property type="match status" value="1"/>
</dbReference>
<reference evidence="11 12" key="1">
    <citation type="submission" date="2021-05" db="EMBL/GenBank/DDBJ databases">
        <title>A novel Methanospirillum isolate from a pyrite-forming mixed culture.</title>
        <authorList>
            <person name="Bunk B."/>
            <person name="Sproer C."/>
            <person name="Spring S."/>
            <person name="Pester M."/>
        </authorList>
    </citation>
    <scope>NUCLEOTIDE SEQUENCE [LARGE SCALE GENOMIC DNA]</scope>
    <source>
        <strain evidence="11 12">J.3.6.1-F.2.7.3</strain>
    </source>
</reference>
<dbReference type="PANTHER" id="PTHR34719">
    <property type="entry name" value="NICKEL-RESPONSIVE REGULATOR"/>
    <property type="match status" value="1"/>
</dbReference>
<comment type="similarity">
    <text evidence="2 8">Belongs to the transcriptional regulatory CopG/NikR family.</text>
</comment>
<evidence type="ECO:0000256" key="2">
    <source>
        <dbReference type="ARBA" id="ARBA00008478"/>
    </source>
</evidence>
<sequence length="151" mass="17085">MSPSFADSEQEDLYDHDLSRIGVSLPSNLLQNFDQILKTRGYSSRSEGIRDAIRSYIRYHKWMADLSGPRQGIITLVYDHHQRGLVAAITDIQHDYMELIQASLHSHVTHNRCVEVLLVKGDAQEVKSIAERLMAQKGVETVKLTTIPLEG</sequence>
<dbReference type="NCBIfam" id="NF002815">
    <property type="entry name" value="PRK02967.1"/>
    <property type="match status" value="1"/>
</dbReference>
<evidence type="ECO:0000259" key="10">
    <source>
        <dbReference type="Pfam" id="PF08753"/>
    </source>
</evidence>
<feature type="binding site" evidence="8">
    <location>
        <position position="94"/>
    </location>
    <ligand>
        <name>Ni(2+)</name>
        <dbReference type="ChEBI" id="CHEBI:49786"/>
    </ligand>
</feature>
<dbReference type="Gene3D" id="1.10.1220.10">
    <property type="entry name" value="Met repressor-like"/>
    <property type="match status" value="1"/>
</dbReference>
<dbReference type="InterPro" id="IPR002145">
    <property type="entry name" value="CopG"/>
</dbReference>
<dbReference type="InterPro" id="IPR027271">
    <property type="entry name" value="Acetolactate_synth/TF_NikR_C"/>
</dbReference>
<keyword evidence="3 8" id="KW-0533">Nickel</keyword>
<dbReference type="Proteomes" id="UP000680656">
    <property type="component" value="Chromosome"/>
</dbReference>
<feature type="domain" description="Ribbon-helix-helix protein CopG" evidence="9">
    <location>
        <begin position="20"/>
        <end position="57"/>
    </location>
</feature>
<keyword evidence="7 8" id="KW-0804">Transcription</keyword>